<organism evidence="1">
    <name type="scientific">Strongyloides ratti</name>
    <name type="common">Parasitic roundworm</name>
    <dbReference type="NCBI Taxonomy" id="34506"/>
    <lineage>
        <taxon>Eukaryota</taxon>
        <taxon>Metazoa</taxon>
        <taxon>Ecdysozoa</taxon>
        <taxon>Nematoda</taxon>
        <taxon>Chromadorea</taxon>
        <taxon>Rhabditida</taxon>
        <taxon>Tylenchina</taxon>
        <taxon>Panagrolaimomorpha</taxon>
        <taxon>Strongyloidoidea</taxon>
        <taxon>Strongyloididae</taxon>
        <taxon>Strongyloides</taxon>
    </lineage>
</organism>
<dbReference type="WBParaSite" id="SRAE_2000466400.1">
    <property type="protein sequence ID" value="SRAE_2000466400.1"/>
    <property type="gene ID" value="WBGene00264900"/>
</dbReference>
<dbReference type="Proteomes" id="UP000035682">
    <property type="component" value="Unplaced"/>
</dbReference>
<evidence type="ECO:0000313" key="4">
    <source>
        <dbReference type="WormBase" id="SRAE_2000466400"/>
    </source>
</evidence>
<protein>
    <submittedName>
        <fullName evidence="1 3">Uncharacterized protein</fullName>
    </submittedName>
</protein>
<dbReference type="EMBL" id="LN609529">
    <property type="protein sequence ID" value="CEF70022.1"/>
    <property type="molecule type" value="Genomic_DNA"/>
</dbReference>
<dbReference type="STRING" id="34506.A0A090LJL4"/>
<name>A0A090LJL4_STRRB</name>
<sequence>MKYFYYTLLGYLKNLGRRFRKVLESNFFTKKYDEFGENIEFSYQSLDSEPLRNIPSRNGGGDPNARTVTIQGITFKGGVIDTSLLVD</sequence>
<evidence type="ECO:0000313" key="2">
    <source>
        <dbReference type="Proteomes" id="UP000035682"/>
    </source>
</evidence>
<accession>A0A090LJL4</accession>
<reference evidence="3" key="2">
    <citation type="submission" date="2020-12" db="UniProtKB">
        <authorList>
            <consortium name="WormBaseParasite"/>
        </authorList>
    </citation>
    <scope>IDENTIFICATION</scope>
</reference>
<dbReference type="GeneID" id="36382393"/>
<proteinExistence type="predicted"/>
<reference evidence="1 2" key="1">
    <citation type="submission" date="2014-09" db="EMBL/GenBank/DDBJ databases">
        <authorList>
            <person name="Martin A.A."/>
        </authorList>
    </citation>
    <scope>NUCLEOTIDE SEQUENCE</scope>
    <source>
        <strain evidence="2">ED321</strain>
        <strain evidence="1">ED321 Heterogonic</strain>
    </source>
</reference>
<keyword evidence="2" id="KW-1185">Reference proteome</keyword>
<evidence type="ECO:0000313" key="1">
    <source>
        <dbReference type="EMBL" id="CEF70022.1"/>
    </source>
</evidence>
<dbReference type="AlphaFoldDB" id="A0A090LJL4"/>
<gene>
    <name evidence="1 3 4" type="ORF">SRAE_2000466400</name>
</gene>
<dbReference type="RefSeq" id="XP_024509221.1">
    <property type="nucleotide sequence ID" value="XM_024643564.1"/>
</dbReference>
<dbReference type="CTD" id="36382393"/>
<dbReference type="WormBase" id="SRAE_2000466400">
    <property type="protein sequence ID" value="SRP00964"/>
    <property type="gene ID" value="WBGene00264900"/>
</dbReference>
<evidence type="ECO:0000313" key="3">
    <source>
        <dbReference type="WBParaSite" id="SRAE_2000466400.1"/>
    </source>
</evidence>